<evidence type="ECO:0000313" key="2">
    <source>
        <dbReference type="EMBL" id="MBL0747301.1"/>
    </source>
</evidence>
<sequence>MSTTRTKRALSRPPVGLHRTVPIGIVLALILVLLAVVAVRDLVIDQRWATGQTWLPDLLAGLDGTTPTTGVLVAASVAGVVGLLLVLVGLTPVPRRHTRAPDADQLWSSPAAVAAVARAAADRAPGVLSARTARAGRRRIVLEIATRGDEGAALAASREAATTAGNALGARRIDVRTAEEE</sequence>
<keyword evidence="3" id="KW-1185">Reference proteome</keyword>
<evidence type="ECO:0000256" key="1">
    <source>
        <dbReference type="SAM" id="Phobius"/>
    </source>
</evidence>
<keyword evidence="1" id="KW-0472">Membrane</keyword>
<comment type="caution">
    <text evidence="2">The sequence shown here is derived from an EMBL/GenBank/DDBJ whole genome shotgun (WGS) entry which is preliminary data.</text>
</comment>
<evidence type="ECO:0000313" key="3">
    <source>
        <dbReference type="Proteomes" id="UP000636918"/>
    </source>
</evidence>
<feature type="transmembrane region" description="Helical" evidence="1">
    <location>
        <begin position="71"/>
        <end position="90"/>
    </location>
</feature>
<keyword evidence="1" id="KW-0812">Transmembrane</keyword>
<dbReference type="RefSeq" id="WP_201935023.1">
    <property type="nucleotide sequence ID" value="NZ_JAERSG010000002.1"/>
</dbReference>
<proteinExistence type="predicted"/>
<gene>
    <name evidence="2" type="ORF">JI751_06760</name>
</gene>
<evidence type="ECO:0008006" key="4">
    <source>
        <dbReference type="Google" id="ProtNLM"/>
    </source>
</evidence>
<reference evidence="2 3" key="1">
    <citation type="submission" date="2021-01" db="EMBL/GenBank/DDBJ databases">
        <title>Genome seq and assembly of Nocardiodes sp. G10.</title>
        <authorList>
            <person name="Chhetri G."/>
        </authorList>
    </citation>
    <scope>NUCLEOTIDE SEQUENCE [LARGE SCALE GENOMIC DNA]</scope>
    <source>
        <strain evidence="2 3">G10</strain>
    </source>
</reference>
<protein>
    <recommendedName>
        <fullName evidence="4">Alkaline shock response membrane anchor protein AmaP</fullName>
    </recommendedName>
</protein>
<dbReference type="Proteomes" id="UP000636918">
    <property type="component" value="Unassembled WGS sequence"/>
</dbReference>
<feature type="transmembrane region" description="Helical" evidence="1">
    <location>
        <begin position="21"/>
        <end position="39"/>
    </location>
</feature>
<dbReference type="EMBL" id="JAERSG010000002">
    <property type="protein sequence ID" value="MBL0747301.1"/>
    <property type="molecule type" value="Genomic_DNA"/>
</dbReference>
<organism evidence="2 3">
    <name type="scientific">Nocardioides baculatus</name>
    <dbReference type="NCBI Taxonomy" id="2801337"/>
    <lineage>
        <taxon>Bacteria</taxon>
        <taxon>Bacillati</taxon>
        <taxon>Actinomycetota</taxon>
        <taxon>Actinomycetes</taxon>
        <taxon>Propionibacteriales</taxon>
        <taxon>Nocardioidaceae</taxon>
        <taxon>Nocardioides</taxon>
    </lineage>
</organism>
<name>A0ABS1L6I6_9ACTN</name>
<accession>A0ABS1L6I6</accession>
<keyword evidence="1" id="KW-1133">Transmembrane helix</keyword>